<evidence type="ECO:0000313" key="1">
    <source>
        <dbReference type="EMBL" id="ORY31517.1"/>
    </source>
</evidence>
<name>A0A1Y2BAL3_9FUNG</name>
<dbReference type="EMBL" id="MCGO01000076">
    <property type="protein sequence ID" value="ORY31517.1"/>
    <property type="molecule type" value="Genomic_DNA"/>
</dbReference>
<dbReference type="OrthoDB" id="2163126at2759"/>
<keyword evidence="2" id="KW-1185">Reference proteome</keyword>
<dbReference type="Proteomes" id="UP000193642">
    <property type="component" value="Unassembled WGS sequence"/>
</dbReference>
<comment type="caution">
    <text evidence="1">The sequence shown here is derived from an EMBL/GenBank/DDBJ whole genome shotgun (WGS) entry which is preliminary data.</text>
</comment>
<accession>A0A1Y2BAL3</accession>
<proteinExistence type="predicted"/>
<reference evidence="1 2" key="1">
    <citation type="submission" date="2016-07" db="EMBL/GenBank/DDBJ databases">
        <title>Pervasive Adenine N6-methylation of Active Genes in Fungi.</title>
        <authorList>
            <consortium name="DOE Joint Genome Institute"/>
            <person name="Mondo S.J."/>
            <person name="Dannebaum R.O."/>
            <person name="Kuo R.C."/>
            <person name="Labutti K."/>
            <person name="Haridas S."/>
            <person name="Kuo A."/>
            <person name="Salamov A."/>
            <person name="Ahrendt S.R."/>
            <person name="Lipzen A."/>
            <person name="Sullivan W."/>
            <person name="Andreopoulos W.B."/>
            <person name="Clum A."/>
            <person name="Lindquist E."/>
            <person name="Daum C."/>
            <person name="Ramamoorthy G.K."/>
            <person name="Gryganskyi A."/>
            <person name="Culley D."/>
            <person name="Magnuson J.K."/>
            <person name="James T.Y."/>
            <person name="O'Malley M.A."/>
            <person name="Stajich J.E."/>
            <person name="Spatafora J.W."/>
            <person name="Visel A."/>
            <person name="Grigoriev I.V."/>
        </authorList>
    </citation>
    <scope>NUCLEOTIDE SEQUENCE [LARGE SCALE GENOMIC DNA]</scope>
    <source>
        <strain evidence="1 2">JEL800</strain>
    </source>
</reference>
<dbReference type="AlphaFoldDB" id="A0A1Y2BAL3"/>
<protein>
    <submittedName>
        <fullName evidence="1">Uncharacterized protein</fullName>
    </submittedName>
</protein>
<evidence type="ECO:0000313" key="2">
    <source>
        <dbReference type="Proteomes" id="UP000193642"/>
    </source>
</evidence>
<sequence length="233" mass="26873">MELILDFPDLGLSFSELSTELKQYNLNRLNTFHQALLMEQGFTLTETQQTFPPLRLSLRQQPSKNANRLAVLNKVLERVDPTNQWLPQNQIEVSEESSDADVVGVDEQNGDENGEGLQQQYEDGYINNGVDEAGENVEYVDETTYYEEQQQEYPSGDTNMQEYQSQEYPADSSVQEQFENGEYAQLDVNPSGGQEIEVEYVDPTTCEVYENGEGYEYTQWRRKKIFEEKRGNL</sequence>
<organism evidence="1 2">
    <name type="scientific">Rhizoclosmatium globosum</name>
    <dbReference type="NCBI Taxonomy" id="329046"/>
    <lineage>
        <taxon>Eukaryota</taxon>
        <taxon>Fungi</taxon>
        <taxon>Fungi incertae sedis</taxon>
        <taxon>Chytridiomycota</taxon>
        <taxon>Chytridiomycota incertae sedis</taxon>
        <taxon>Chytridiomycetes</taxon>
        <taxon>Chytridiales</taxon>
        <taxon>Chytriomycetaceae</taxon>
        <taxon>Rhizoclosmatium</taxon>
    </lineage>
</organism>
<gene>
    <name evidence="1" type="ORF">BCR33DRAFT_544000</name>
</gene>